<proteinExistence type="predicted"/>
<dbReference type="Gene3D" id="3.55.50.30">
    <property type="match status" value="1"/>
</dbReference>
<evidence type="ECO:0000259" key="3">
    <source>
        <dbReference type="Pfam" id="PF16344"/>
    </source>
</evidence>
<dbReference type="PANTHER" id="PTHR30273">
    <property type="entry name" value="PERIPLASMIC SIGNAL SENSOR AND SIGMA FACTOR ACTIVATOR FECR-RELATED"/>
    <property type="match status" value="1"/>
</dbReference>
<sequence>MANEHANIRIRELSRKLMEGTISPKEEEELTRWLNHDDGETLDIPADFAASREIHEKRIKKAISDRIRPNRTQRRLIITSAAAAVLLVAMIAYQLFTPSAIVDKKTSIAVTDPLPAGNKAVLTLGNGDQVILDDMATGARLDQAIKEDSGMLSYQHTTSATVQINTLATPRGGKFTITLPDGTRVWLNAASKLTYPTAFDKNERTVELVGQAYFEVAQMANQPFHVKAGGLHIKVLGTSFDIMAYPDEKHINTTLVTGSVQVINGLAIKQLKPQQQAVADLNTGTLAVKTGNIDKTLAWKNGLFIFNDADFEGVLREISRWYDIEFINLAGNSNELYGGSISRNAKLSDVLKLLSTASSLHFKTEGRQVTILP</sequence>
<evidence type="ECO:0000259" key="2">
    <source>
        <dbReference type="Pfam" id="PF04773"/>
    </source>
</evidence>
<feature type="domain" description="Protein FecR C-terminal" evidence="3">
    <location>
        <begin position="304"/>
        <end position="371"/>
    </location>
</feature>
<keyword evidence="1" id="KW-0812">Transmembrane</keyword>
<dbReference type="KEGG" id="chih:GWR21_30510"/>
<keyword evidence="1" id="KW-1133">Transmembrane helix</keyword>
<dbReference type="GO" id="GO:0016989">
    <property type="term" value="F:sigma factor antagonist activity"/>
    <property type="evidence" value="ECO:0007669"/>
    <property type="project" value="TreeGrafter"/>
</dbReference>
<dbReference type="InterPro" id="IPR032508">
    <property type="entry name" value="FecR_C"/>
</dbReference>
<dbReference type="PANTHER" id="PTHR30273:SF2">
    <property type="entry name" value="PROTEIN FECR"/>
    <property type="match status" value="1"/>
</dbReference>
<dbReference type="AlphaFoldDB" id="A0A6B9ZN92"/>
<keyword evidence="1" id="KW-0472">Membrane</keyword>
<keyword evidence="5" id="KW-1185">Reference proteome</keyword>
<organism evidence="4 5">
    <name type="scientific">Chitinophaga agri</name>
    <dbReference type="NCBI Taxonomy" id="2703787"/>
    <lineage>
        <taxon>Bacteria</taxon>
        <taxon>Pseudomonadati</taxon>
        <taxon>Bacteroidota</taxon>
        <taxon>Chitinophagia</taxon>
        <taxon>Chitinophagales</taxon>
        <taxon>Chitinophagaceae</taxon>
        <taxon>Chitinophaga</taxon>
    </lineage>
</organism>
<evidence type="ECO:0000313" key="4">
    <source>
        <dbReference type="EMBL" id="QHS63758.1"/>
    </source>
</evidence>
<evidence type="ECO:0000313" key="5">
    <source>
        <dbReference type="Proteomes" id="UP000476411"/>
    </source>
</evidence>
<reference evidence="4 5" key="1">
    <citation type="submission" date="2020-01" db="EMBL/GenBank/DDBJ databases">
        <title>Complete genome sequence of Chitinophaga sp. H33E-04 isolated from quinoa roots.</title>
        <authorList>
            <person name="Weon H.-Y."/>
            <person name="Lee S.A."/>
        </authorList>
    </citation>
    <scope>NUCLEOTIDE SEQUENCE [LARGE SCALE GENOMIC DNA]</scope>
    <source>
        <strain evidence="4 5">H33E-04</strain>
    </source>
</reference>
<dbReference type="RefSeq" id="WP_162335474.1">
    <property type="nucleotide sequence ID" value="NZ_CP048113.1"/>
</dbReference>
<feature type="domain" description="FecR protein" evidence="2">
    <location>
        <begin position="166"/>
        <end position="261"/>
    </location>
</feature>
<dbReference type="Pfam" id="PF16344">
    <property type="entry name" value="FecR_C"/>
    <property type="match status" value="1"/>
</dbReference>
<dbReference type="EMBL" id="CP048113">
    <property type="protein sequence ID" value="QHS63758.1"/>
    <property type="molecule type" value="Genomic_DNA"/>
</dbReference>
<name>A0A6B9ZN92_9BACT</name>
<dbReference type="InterPro" id="IPR006860">
    <property type="entry name" value="FecR"/>
</dbReference>
<feature type="transmembrane region" description="Helical" evidence="1">
    <location>
        <begin position="76"/>
        <end position="96"/>
    </location>
</feature>
<dbReference type="Pfam" id="PF04773">
    <property type="entry name" value="FecR"/>
    <property type="match status" value="1"/>
</dbReference>
<protein>
    <submittedName>
        <fullName evidence="4">DUF4974 domain-containing protein</fullName>
    </submittedName>
</protein>
<accession>A0A6B9ZN92</accession>
<dbReference type="Proteomes" id="UP000476411">
    <property type="component" value="Chromosome"/>
</dbReference>
<evidence type="ECO:0000256" key="1">
    <source>
        <dbReference type="SAM" id="Phobius"/>
    </source>
</evidence>
<dbReference type="Gene3D" id="2.60.120.1440">
    <property type="match status" value="1"/>
</dbReference>
<dbReference type="PIRSF" id="PIRSF018266">
    <property type="entry name" value="FecR"/>
    <property type="match status" value="1"/>
</dbReference>
<dbReference type="InterPro" id="IPR012373">
    <property type="entry name" value="Ferrdict_sens_TM"/>
</dbReference>
<gene>
    <name evidence="4" type="ORF">GWR21_30510</name>
</gene>